<keyword evidence="1 2" id="KW-0694">RNA-binding</keyword>
<feature type="domain" description="DRBM" evidence="3">
    <location>
        <begin position="119"/>
        <end position="186"/>
    </location>
</feature>
<reference evidence="5" key="1">
    <citation type="submission" date="2020-12" db="EMBL/GenBank/DDBJ databases">
        <authorList>
            <person name="Yuan Y.X."/>
            <person name="Shao J.W."/>
            <person name="Zhang X."/>
            <person name="Wang N.L."/>
            <person name="Liu Q."/>
            <person name="Ma J."/>
        </authorList>
    </citation>
    <scope>NUCLEOTIDE SEQUENCE</scope>
    <source>
        <strain evidence="5">China/GD01/2020</strain>
    </source>
</reference>
<dbReference type="CDD" id="cd19875">
    <property type="entry name" value="DSRM_EIF2AK2-like"/>
    <property type="match status" value="1"/>
</dbReference>
<dbReference type="InterPro" id="IPR009179">
    <property type="entry name" value="E3L"/>
</dbReference>
<organism evidence="5">
    <name type="scientific">Lumpy skin disease virus</name>
    <name type="common">LSDV</name>
    <dbReference type="NCBI Taxonomy" id="59509"/>
    <lineage>
        <taxon>Viruses</taxon>
        <taxon>Varidnaviria</taxon>
        <taxon>Bamfordvirae</taxon>
        <taxon>Nucleocytoviricota</taxon>
        <taxon>Pokkesviricetes</taxon>
        <taxon>Chitovirales</taxon>
        <taxon>Poxviridae</taxon>
        <taxon>Chordopoxvirinae</taxon>
        <taxon>Capripoxvirus</taxon>
        <taxon>Capripoxvirus lumpyskinpox</taxon>
    </lineage>
</organism>
<dbReference type="GO" id="GO:0003726">
    <property type="term" value="F:double-stranded RNA adenosine deaminase activity"/>
    <property type="evidence" value="ECO:0007669"/>
    <property type="project" value="InterPro"/>
</dbReference>
<dbReference type="GO" id="GO:0003723">
    <property type="term" value="F:RNA binding"/>
    <property type="evidence" value="ECO:0007669"/>
    <property type="project" value="UniProtKB-UniRule"/>
</dbReference>
<dbReference type="SMART" id="SM00550">
    <property type="entry name" value="Zalpha"/>
    <property type="match status" value="1"/>
</dbReference>
<gene>
    <name evidence="5" type="primary">LSDV034</name>
</gene>
<dbReference type="Pfam" id="PF02295">
    <property type="entry name" value="z-alpha"/>
    <property type="match status" value="1"/>
</dbReference>
<organismHost>
    <name type="scientific">Bos taurus</name>
    <name type="common">Bovine</name>
    <dbReference type="NCBI Taxonomy" id="9913"/>
</organismHost>
<accession>A0A8E7SNM4</accession>
<evidence type="ECO:0000259" key="4">
    <source>
        <dbReference type="PROSITE" id="PS50139"/>
    </source>
</evidence>
<evidence type="ECO:0000256" key="2">
    <source>
        <dbReference type="PROSITE-ProRule" id="PRU00266"/>
    </source>
</evidence>
<dbReference type="PIRSF" id="PIRSF004008">
    <property type="entry name" value="VAC_E3L"/>
    <property type="match status" value="1"/>
</dbReference>
<evidence type="ECO:0000259" key="3">
    <source>
        <dbReference type="PROSITE" id="PS50137"/>
    </source>
</evidence>
<dbReference type="PROSITE" id="PS50137">
    <property type="entry name" value="DS_RBD"/>
    <property type="match status" value="1"/>
</dbReference>
<dbReference type="EMBL" id="MW355944">
    <property type="protein sequence ID" value="QWA14605.1"/>
    <property type="molecule type" value="Genomic_DNA"/>
</dbReference>
<sequence length="192" mass="22428">MKKKNFLVLNTTKIKMYSCDEVDSYELVKKMVNNLSESEFITAIEISRKLNIEKSNVNKQLYKLHNDGFIFMIRSNPPKWFKKNGIDNDDNENNDTKKLNKSFSDTIPYYKIVLWKEKNPCSAINEYCQFTSRDWYINISSCGNGRKPMFLASVIISGIKFFPEIGNTKKEAKQKSTKRTIDFLINTSIIKF</sequence>
<dbReference type="InterPro" id="IPR042371">
    <property type="entry name" value="Z_dom"/>
</dbReference>
<dbReference type="Pfam" id="PF00035">
    <property type="entry name" value="dsrm"/>
    <property type="match status" value="1"/>
</dbReference>
<name>A0A8E7SNM4_LSDV</name>
<dbReference type="PROSITE" id="PS50139">
    <property type="entry name" value="Z_BINDING"/>
    <property type="match status" value="1"/>
</dbReference>
<dbReference type="Proteomes" id="UP000679706">
    <property type="component" value="Segment"/>
</dbReference>
<feature type="domain" description="Z-binding" evidence="4">
    <location>
        <begin position="18"/>
        <end position="84"/>
    </location>
</feature>
<evidence type="ECO:0000313" key="5">
    <source>
        <dbReference type="EMBL" id="QWA14605.1"/>
    </source>
</evidence>
<dbReference type="InterPro" id="IPR014720">
    <property type="entry name" value="dsRBD_dom"/>
</dbReference>
<proteinExistence type="predicted"/>
<protein>
    <submittedName>
        <fullName evidence="5">Double-strand RNA-binding protein</fullName>
    </submittedName>
</protein>
<evidence type="ECO:0000256" key="1">
    <source>
        <dbReference type="ARBA" id="ARBA00022884"/>
    </source>
</evidence>